<dbReference type="InterPro" id="IPR005467">
    <property type="entry name" value="His_kinase_dom"/>
</dbReference>
<dbReference type="Pfam" id="PF00512">
    <property type="entry name" value="HisKA"/>
    <property type="match status" value="1"/>
</dbReference>
<dbReference type="InterPro" id="IPR000014">
    <property type="entry name" value="PAS"/>
</dbReference>
<dbReference type="Pfam" id="PF00989">
    <property type="entry name" value="PAS"/>
    <property type="match status" value="1"/>
</dbReference>
<keyword evidence="11" id="KW-1185">Reference proteome</keyword>
<dbReference type="Gene3D" id="1.10.287.130">
    <property type="match status" value="1"/>
</dbReference>
<dbReference type="PROSITE" id="PS50112">
    <property type="entry name" value="PAS"/>
    <property type="match status" value="2"/>
</dbReference>
<keyword evidence="3" id="KW-0597">Phosphoprotein</keyword>
<evidence type="ECO:0000256" key="1">
    <source>
        <dbReference type="ARBA" id="ARBA00000085"/>
    </source>
</evidence>
<comment type="catalytic activity">
    <reaction evidence="1">
        <text>ATP + protein L-histidine = ADP + protein N-phospho-L-histidine.</text>
        <dbReference type="EC" id="2.7.13.3"/>
    </reaction>
</comment>
<dbReference type="InterPro" id="IPR003594">
    <property type="entry name" value="HATPase_dom"/>
</dbReference>
<dbReference type="SUPFAM" id="SSF47384">
    <property type="entry name" value="Homodimeric domain of signal transducing histidine kinase"/>
    <property type="match status" value="1"/>
</dbReference>
<dbReference type="Gene3D" id="3.30.565.10">
    <property type="entry name" value="Histidine kinase-like ATPase, C-terminal domain"/>
    <property type="match status" value="1"/>
</dbReference>
<dbReference type="SMART" id="SM00086">
    <property type="entry name" value="PAC"/>
    <property type="match status" value="2"/>
</dbReference>
<dbReference type="PRINTS" id="PR00344">
    <property type="entry name" value="BCTRLSENSOR"/>
</dbReference>
<dbReference type="SUPFAM" id="SSF55874">
    <property type="entry name" value="ATPase domain of HSP90 chaperone/DNA topoisomerase II/histidine kinase"/>
    <property type="match status" value="1"/>
</dbReference>
<dbReference type="InterPro" id="IPR052162">
    <property type="entry name" value="Sensor_kinase/Photoreceptor"/>
</dbReference>
<dbReference type="NCBIfam" id="TIGR00229">
    <property type="entry name" value="sensory_box"/>
    <property type="match status" value="2"/>
</dbReference>
<dbReference type="SMART" id="SM00091">
    <property type="entry name" value="PAS"/>
    <property type="match status" value="2"/>
</dbReference>
<dbReference type="Pfam" id="PF02518">
    <property type="entry name" value="HATPase_c"/>
    <property type="match status" value="1"/>
</dbReference>
<evidence type="ECO:0000256" key="6">
    <source>
        <dbReference type="SAM" id="Phobius"/>
    </source>
</evidence>
<keyword evidence="4" id="KW-0808">Transferase</keyword>
<dbReference type="Gene3D" id="3.30.450.20">
    <property type="entry name" value="PAS domain"/>
    <property type="match status" value="3"/>
</dbReference>
<comment type="caution">
    <text evidence="10">The sequence shown here is derived from an EMBL/GenBank/DDBJ whole genome shotgun (WGS) entry which is preliminary data.</text>
</comment>
<dbReference type="PANTHER" id="PTHR43304">
    <property type="entry name" value="PHYTOCHROME-LIKE PROTEIN CPH1"/>
    <property type="match status" value="1"/>
</dbReference>
<dbReference type="InterPro" id="IPR003661">
    <property type="entry name" value="HisK_dim/P_dom"/>
</dbReference>
<evidence type="ECO:0000256" key="4">
    <source>
        <dbReference type="ARBA" id="ARBA00022679"/>
    </source>
</evidence>
<keyword evidence="6" id="KW-0472">Membrane</keyword>
<dbReference type="PROSITE" id="PS50109">
    <property type="entry name" value="HIS_KIN"/>
    <property type="match status" value="1"/>
</dbReference>
<dbReference type="Pfam" id="PF08447">
    <property type="entry name" value="PAS_3"/>
    <property type="match status" value="1"/>
</dbReference>
<gene>
    <name evidence="10" type="ORF">ABXR19_02175</name>
</gene>
<keyword evidence="6" id="KW-0812">Transmembrane</keyword>
<name>A0ABV2THG2_9RHOO</name>
<feature type="transmembrane region" description="Helical" evidence="6">
    <location>
        <begin position="20"/>
        <end position="39"/>
    </location>
</feature>
<organism evidence="10 11">
    <name type="scientific">Uliginosibacterium flavum</name>
    <dbReference type="NCBI Taxonomy" id="1396831"/>
    <lineage>
        <taxon>Bacteria</taxon>
        <taxon>Pseudomonadati</taxon>
        <taxon>Pseudomonadota</taxon>
        <taxon>Betaproteobacteria</taxon>
        <taxon>Rhodocyclales</taxon>
        <taxon>Zoogloeaceae</taxon>
        <taxon>Uliginosibacterium</taxon>
    </lineage>
</organism>
<evidence type="ECO:0000259" key="8">
    <source>
        <dbReference type="PROSITE" id="PS50112"/>
    </source>
</evidence>
<dbReference type="EMBL" id="JBEWZI010000002">
    <property type="protein sequence ID" value="MET7012978.1"/>
    <property type="molecule type" value="Genomic_DNA"/>
</dbReference>
<feature type="domain" description="Histidine kinase" evidence="7">
    <location>
        <begin position="471"/>
        <end position="686"/>
    </location>
</feature>
<dbReference type="InterPro" id="IPR001610">
    <property type="entry name" value="PAC"/>
</dbReference>
<dbReference type="RefSeq" id="WP_354599440.1">
    <property type="nucleotide sequence ID" value="NZ_JBEWZI010000002.1"/>
</dbReference>
<dbReference type="PANTHER" id="PTHR43304:SF1">
    <property type="entry name" value="PAC DOMAIN-CONTAINING PROTEIN"/>
    <property type="match status" value="1"/>
</dbReference>
<dbReference type="InterPro" id="IPR036097">
    <property type="entry name" value="HisK_dim/P_sf"/>
</dbReference>
<feature type="domain" description="PAS" evidence="8">
    <location>
        <begin position="202"/>
        <end position="248"/>
    </location>
</feature>
<reference evidence="10 11" key="1">
    <citation type="submission" date="2024-07" db="EMBL/GenBank/DDBJ databases">
        <title>Uliginosibacterium flavum JJ3220;KACC:17644.</title>
        <authorList>
            <person name="Kim M.K."/>
        </authorList>
    </citation>
    <scope>NUCLEOTIDE SEQUENCE [LARGE SCALE GENOMIC DNA]</scope>
    <source>
        <strain evidence="10 11">KACC:17644</strain>
    </source>
</reference>
<dbReference type="InterPro" id="IPR013767">
    <property type="entry name" value="PAS_fold"/>
</dbReference>
<keyword evidence="6" id="KW-1133">Transmembrane helix</keyword>
<proteinExistence type="predicted"/>
<dbReference type="CDD" id="cd00082">
    <property type="entry name" value="HisKA"/>
    <property type="match status" value="1"/>
</dbReference>
<dbReference type="EC" id="2.7.13.3" evidence="2"/>
<dbReference type="InterPro" id="IPR035965">
    <property type="entry name" value="PAS-like_dom_sf"/>
</dbReference>
<dbReference type="InterPro" id="IPR036890">
    <property type="entry name" value="HATPase_C_sf"/>
</dbReference>
<keyword evidence="5" id="KW-0418">Kinase</keyword>
<dbReference type="SMART" id="SM00387">
    <property type="entry name" value="HATPase_c"/>
    <property type="match status" value="1"/>
</dbReference>
<evidence type="ECO:0000256" key="2">
    <source>
        <dbReference type="ARBA" id="ARBA00012438"/>
    </source>
</evidence>
<dbReference type="InterPro" id="IPR013655">
    <property type="entry name" value="PAS_fold_3"/>
</dbReference>
<dbReference type="SMART" id="SM00388">
    <property type="entry name" value="HisKA"/>
    <property type="match status" value="1"/>
</dbReference>
<evidence type="ECO:0000259" key="9">
    <source>
        <dbReference type="PROSITE" id="PS50113"/>
    </source>
</evidence>
<dbReference type="PROSITE" id="PS50113">
    <property type="entry name" value="PAC"/>
    <property type="match status" value="1"/>
</dbReference>
<feature type="domain" description="PAS" evidence="8">
    <location>
        <begin position="99"/>
        <end position="152"/>
    </location>
</feature>
<sequence>MKPRDNNEHPPPSPRSPLSSALSILMLAAVLGLVWFAALPAEAFKGGTDPLRFTLIIIIALVAVATWGVLLAKAQNQRAGQIEEERDLFFRLSLDIFGVLSLSGHFERLNPALVNILGLKPENIVGMSLLDIVHAEDLGIARKGLTALANGRPSQFELRCRCGDGSYRWLNWSANPLLEESRIYAVAHDVTGRKASEDALRTESTFRKAMEDSVLTGLRAIDREGRIIYVNHAFCELVGYSAEELIGQKPPFPYWPDKEHAQNWYKLHLCLAGEAPTQGMELRVRRRNGKLLDVRLHISPLIDAHGIQTGWMTAMTDITEQGRARAELQAANDRITTVLEGLDAAVYVAEASSGTLLYTNRAYEAQARFAGETSHIGLPQPELGDYPVDPRKLNARDVPRELFDGELQHPATGQWFHLRERALRWVDGRVVRLAVATDVSALKRAEELNRAQEERLARTSRLITMGEMASTLAHELNQPLSAISNYSMGCVNRLKSGNYKHEDILGAMEKASAQAARAGNIVRRVRDFVRKSEPRRALVNIGQIAEEALGIAGIEARRLGARVSTNIPGDLPLVMADRIMVEQVLMNLIKNAAEAMQDLPLDERQIHLRARLTADAIEVSVSDHGCGVSPEHLENLFSPFFTTKQDGMGMGLNICRSIIEFHKGRLWVDANPAGGSIFTFTLPQEKNLGSEHDT</sequence>
<protein>
    <recommendedName>
        <fullName evidence="2">histidine kinase</fullName>
        <ecNumber evidence="2">2.7.13.3</ecNumber>
    </recommendedName>
</protein>
<dbReference type="Proteomes" id="UP001549691">
    <property type="component" value="Unassembled WGS sequence"/>
</dbReference>
<dbReference type="InterPro" id="IPR000700">
    <property type="entry name" value="PAS-assoc_C"/>
</dbReference>
<dbReference type="CDD" id="cd00130">
    <property type="entry name" value="PAS"/>
    <property type="match status" value="2"/>
</dbReference>
<evidence type="ECO:0000313" key="10">
    <source>
        <dbReference type="EMBL" id="MET7012978.1"/>
    </source>
</evidence>
<evidence type="ECO:0000256" key="3">
    <source>
        <dbReference type="ARBA" id="ARBA00022553"/>
    </source>
</evidence>
<feature type="domain" description="PAC" evidence="9">
    <location>
        <begin position="278"/>
        <end position="330"/>
    </location>
</feature>
<dbReference type="InterPro" id="IPR004358">
    <property type="entry name" value="Sig_transdc_His_kin-like_C"/>
</dbReference>
<evidence type="ECO:0000256" key="5">
    <source>
        <dbReference type="ARBA" id="ARBA00022777"/>
    </source>
</evidence>
<accession>A0ABV2THG2</accession>
<evidence type="ECO:0000313" key="11">
    <source>
        <dbReference type="Proteomes" id="UP001549691"/>
    </source>
</evidence>
<evidence type="ECO:0000259" key="7">
    <source>
        <dbReference type="PROSITE" id="PS50109"/>
    </source>
</evidence>
<feature type="transmembrane region" description="Helical" evidence="6">
    <location>
        <begin position="51"/>
        <end position="72"/>
    </location>
</feature>
<dbReference type="SUPFAM" id="SSF55785">
    <property type="entry name" value="PYP-like sensor domain (PAS domain)"/>
    <property type="match status" value="3"/>
</dbReference>